<dbReference type="PROSITE" id="PS50157">
    <property type="entry name" value="ZINC_FINGER_C2H2_2"/>
    <property type="match status" value="3"/>
</dbReference>
<feature type="region of interest" description="Disordered" evidence="4">
    <location>
        <begin position="522"/>
        <end position="568"/>
    </location>
</feature>
<keyword evidence="7" id="KW-1185">Reference proteome</keyword>
<feature type="compositionally biased region" description="Polar residues" evidence="4">
    <location>
        <begin position="317"/>
        <end position="330"/>
    </location>
</feature>
<feature type="domain" description="C2H2-type" evidence="5">
    <location>
        <begin position="593"/>
        <end position="620"/>
    </location>
</feature>
<feature type="domain" description="C2H2-type" evidence="5">
    <location>
        <begin position="650"/>
        <end position="673"/>
    </location>
</feature>
<dbReference type="PANTHER" id="PTHR16515">
    <property type="entry name" value="PR DOMAIN ZINC FINGER PROTEIN"/>
    <property type="match status" value="1"/>
</dbReference>
<dbReference type="InterPro" id="IPR036236">
    <property type="entry name" value="Znf_C2H2_sf"/>
</dbReference>
<dbReference type="PANTHER" id="PTHR16515:SF21">
    <property type="entry name" value="PR DOMAIN ZINC FINGER PROTEIN 13"/>
    <property type="match status" value="1"/>
</dbReference>
<dbReference type="InterPro" id="IPR046341">
    <property type="entry name" value="SET_dom_sf"/>
</dbReference>
<evidence type="ECO:0000256" key="2">
    <source>
        <dbReference type="ARBA" id="ARBA00023163"/>
    </source>
</evidence>
<dbReference type="InterPro" id="IPR013087">
    <property type="entry name" value="Znf_C2H2_type"/>
</dbReference>
<keyword evidence="1" id="KW-0805">Transcription regulation</keyword>
<dbReference type="AlphaFoldDB" id="A0AAV4JS87"/>
<evidence type="ECO:0000256" key="3">
    <source>
        <dbReference type="PROSITE-ProRule" id="PRU00042"/>
    </source>
</evidence>
<dbReference type="EMBL" id="BMAT01014024">
    <property type="protein sequence ID" value="GFS25165.1"/>
    <property type="molecule type" value="Genomic_DNA"/>
</dbReference>
<dbReference type="GO" id="GO:0005634">
    <property type="term" value="C:nucleus"/>
    <property type="evidence" value="ECO:0007669"/>
    <property type="project" value="TreeGrafter"/>
</dbReference>
<feature type="compositionally biased region" description="Basic and acidic residues" evidence="4">
    <location>
        <begin position="498"/>
        <end position="508"/>
    </location>
</feature>
<feature type="region of interest" description="Disordered" evidence="4">
    <location>
        <begin position="477"/>
        <end position="508"/>
    </location>
</feature>
<keyword evidence="3" id="KW-0862">Zinc</keyword>
<feature type="region of interest" description="Disordered" evidence="4">
    <location>
        <begin position="194"/>
        <end position="220"/>
    </location>
</feature>
<feature type="compositionally biased region" description="Polar residues" evidence="4">
    <location>
        <begin position="674"/>
        <end position="683"/>
    </location>
</feature>
<keyword evidence="3" id="KW-0479">Metal-binding</keyword>
<dbReference type="Gene3D" id="3.30.160.60">
    <property type="entry name" value="Classic Zinc Finger"/>
    <property type="match status" value="3"/>
</dbReference>
<dbReference type="FunFam" id="3.30.160.60:FF:000743">
    <property type="entry name" value="PR domain zinc finger protein 13"/>
    <property type="match status" value="1"/>
</dbReference>
<keyword evidence="3" id="KW-0863">Zinc-finger</keyword>
<feature type="compositionally biased region" description="Acidic residues" evidence="4">
    <location>
        <begin position="685"/>
        <end position="705"/>
    </location>
</feature>
<feature type="compositionally biased region" description="Polar residues" evidence="4">
    <location>
        <begin position="535"/>
        <end position="544"/>
    </location>
</feature>
<evidence type="ECO:0000259" key="5">
    <source>
        <dbReference type="PROSITE" id="PS50157"/>
    </source>
</evidence>
<feature type="compositionally biased region" description="Basic and acidic residues" evidence="4">
    <location>
        <begin position="261"/>
        <end position="271"/>
    </location>
</feature>
<dbReference type="FunFam" id="3.30.160.60:FF:000616">
    <property type="entry name" value="PR domain zinc finger protein 13"/>
    <property type="match status" value="1"/>
</dbReference>
<feature type="compositionally biased region" description="Basic residues" evidence="4">
    <location>
        <begin position="481"/>
        <end position="497"/>
    </location>
</feature>
<feature type="compositionally biased region" description="Low complexity" evidence="4">
    <location>
        <begin position="292"/>
        <end position="307"/>
    </location>
</feature>
<feature type="compositionally biased region" description="Basic residues" evidence="4">
    <location>
        <begin position="194"/>
        <end position="204"/>
    </location>
</feature>
<evidence type="ECO:0000313" key="7">
    <source>
        <dbReference type="Proteomes" id="UP000762676"/>
    </source>
</evidence>
<evidence type="ECO:0000313" key="6">
    <source>
        <dbReference type="EMBL" id="GFS25165.1"/>
    </source>
</evidence>
<gene>
    <name evidence="6" type="ORF">ElyMa_007020300</name>
</gene>
<dbReference type="Gene3D" id="2.170.270.10">
    <property type="entry name" value="SET domain"/>
    <property type="match status" value="1"/>
</dbReference>
<accession>A0AAV4JS87</accession>
<feature type="region of interest" description="Disordered" evidence="4">
    <location>
        <begin position="258"/>
        <end position="330"/>
    </location>
</feature>
<keyword evidence="2" id="KW-0804">Transcription</keyword>
<dbReference type="Pfam" id="PF00096">
    <property type="entry name" value="zf-C2H2"/>
    <property type="match status" value="3"/>
</dbReference>
<dbReference type="GO" id="GO:0010468">
    <property type="term" value="P:regulation of gene expression"/>
    <property type="evidence" value="ECO:0007669"/>
    <property type="project" value="TreeGrafter"/>
</dbReference>
<name>A0AAV4JS87_9GAST</name>
<comment type="caution">
    <text evidence="6">The sequence shown here is derived from an EMBL/GenBank/DDBJ whole genome shotgun (WGS) entry which is preliminary data.</text>
</comment>
<proteinExistence type="predicted"/>
<reference evidence="6 7" key="1">
    <citation type="journal article" date="2021" name="Elife">
        <title>Chloroplast acquisition without the gene transfer in kleptoplastic sea slugs, Plakobranchus ocellatus.</title>
        <authorList>
            <person name="Maeda T."/>
            <person name="Takahashi S."/>
            <person name="Yoshida T."/>
            <person name="Shimamura S."/>
            <person name="Takaki Y."/>
            <person name="Nagai Y."/>
            <person name="Toyoda A."/>
            <person name="Suzuki Y."/>
            <person name="Arimoto A."/>
            <person name="Ishii H."/>
            <person name="Satoh N."/>
            <person name="Nishiyama T."/>
            <person name="Hasebe M."/>
            <person name="Maruyama T."/>
            <person name="Minagawa J."/>
            <person name="Obokata J."/>
            <person name="Shigenobu S."/>
        </authorList>
    </citation>
    <scope>NUCLEOTIDE SEQUENCE [LARGE SCALE GENOMIC DNA]</scope>
</reference>
<dbReference type="SMART" id="SM00355">
    <property type="entry name" value="ZnF_C2H2"/>
    <property type="match status" value="4"/>
</dbReference>
<sequence length="723" mass="80995">MVVVVVVVTEGLAENNRRVGENKSFSLKNCMNKIFKKISPAPQNWDKAGITWDDGQVVVNRQTPPRPASSGAAASASLVSSVRSARDRHEQNMELCREGGVLRVLTLRTLHKGDNLLIWYGEQLAREVGVPFLTTAHIRGSNEYTCTSCRAVFAFPNALKAHILLQCSDSKSRVCPKPEELPLVPFDRLLHRLHKSSKTSRRKRQEQSQKHKSSSTACDTLEAKTEKRFSKLEHRPEKDNSHFSEAVWTHKDKLCSSNSHQGDKLYHDRSAFRRPTTSKDGSCISHVPEAWSSPPSSTSPRVSLSPFSSPPPGDNSMKMSPDSSTDQSSALNLSVRVSSCGLTPPMSGPLVPNMRQLHPKPDVQPSYPSLTQWSRALTANNILAQTFASLPMPALDAAYTCTGTMCLPNVLPFGQASFLADQYYHGYHLDQHGTRPEALSSLKQQALCATNSGIIPLQSYHSYHQYKQAFSIRHMEELQRHHQSQRHRNHHKHYRCQRQHEHQENPQQRKLELNKSLLMSPPACSTPPGLVRNNEGPSSAPSQAQHKRLQQHQVHPSPRTSGSNIFGLTLPSDKEPLDLLPQAYFANKSKKGHLCIYCGKVYSRKYGLKIHMRTHNGYKPLKCKICSRPFGDPSNLNKHVRLHAQGETPYRCDYCGKVLVRRRDLERHIKSRHPNGTCTTSAEGNDVEGEDWEEQKGEDDSDDVIDVASVNEELSPPESTMSS</sequence>
<organism evidence="6 7">
    <name type="scientific">Elysia marginata</name>
    <dbReference type="NCBI Taxonomy" id="1093978"/>
    <lineage>
        <taxon>Eukaryota</taxon>
        <taxon>Metazoa</taxon>
        <taxon>Spiralia</taxon>
        <taxon>Lophotrochozoa</taxon>
        <taxon>Mollusca</taxon>
        <taxon>Gastropoda</taxon>
        <taxon>Heterobranchia</taxon>
        <taxon>Euthyneura</taxon>
        <taxon>Panpulmonata</taxon>
        <taxon>Sacoglossa</taxon>
        <taxon>Placobranchoidea</taxon>
        <taxon>Plakobranchidae</taxon>
        <taxon>Elysia</taxon>
    </lineage>
</organism>
<evidence type="ECO:0000256" key="4">
    <source>
        <dbReference type="SAM" id="MobiDB-lite"/>
    </source>
</evidence>
<protein>
    <submittedName>
        <fullName evidence="6">PR domain zinc finger protein 13</fullName>
    </submittedName>
</protein>
<dbReference type="Proteomes" id="UP000762676">
    <property type="component" value="Unassembled WGS sequence"/>
</dbReference>
<dbReference type="GO" id="GO:0008270">
    <property type="term" value="F:zinc ion binding"/>
    <property type="evidence" value="ECO:0007669"/>
    <property type="project" value="UniProtKB-KW"/>
</dbReference>
<evidence type="ECO:0000256" key="1">
    <source>
        <dbReference type="ARBA" id="ARBA00023015"/>
    </source>
</evidence>
<feature type="domain" description="C2H2-type" evidence="5">
    <location>
        <begin position="621"/>
        <end position="648"/>
    </location>
</feature>
<dbReference type="PROSITE" id="PS00028">
    <property type="entry name" value="ZINC_FINGER_C2H2_1"/>
    <property type="match status" value="3"/>
</dbReference>
<feature type="region of interest" description="Disordered" evidence="4">
    <location>
        <begin position="671"/>
        <end position="723"/>
    </location>
</feature>
<feature type="compositionally biased region" description="Polar residues" evidence="4">
    <location>
        <begin position="551"/>
        <end position="566"/>
    </location>
</feature>
<dbReference type="InterPro" id="IPR050331">
    <property type="entry name" value="Zinc_finger"/>
</dbReference>
<dbReference type="SUPFAM" id="SSF57667">
    <property type="entry name" value="beta-beta-alpha zinc fingers"/>
    <property type="match status" value="2"/>
</dbReference>